<name>A0A5B8RH09_9ZZZZ</name>
<evidence type="ECO:0000259" key="2">
    <source>
        <dbReference type="Pfam" id="PF14145"/>
    </source>
</evidence>
<reference evidence="3" key="1">
    <citation type="submission" date="2019-06" db="EMBL/GenBank/DDBJ databases">
        <authorList>
            <person name="Murdoch R.W."/>
            <person name="Fathepure B."/>
        </authorList>
    </citation>
    <scope>NUCLEOTIDE SEQUENCE</scope>
</reference>
<keyword evidence="1" id="KW-0472">Membrane</keyword>
<dbReference type="EMBL" id="MN079128">
    <property type="protein sequence ID" value="QEA06165.1"/>
    <property type="molecule type" value="Genomic_DNA"/>
</dbReference>
<dbReference type="Pfam" id="PF14145">
    <property type="entry name" value="YrhK"/>
    <property type="match status" value="1"/>
</dbReference>
<evidence type="ECO:0000313" key="3">
    <source>
        <dbReference type="EMBL" id="QEA06165.1"/>
    </source>
</evidence>
<dbReference type="AlphaFoldDB" id="A0A5B8RH09"/>
<keyword evidence="1" id="KW-1133">Transmembrane helix</keyword>
<feature type="transmembrane region" description="Helical" evidence="1">
    <location>
        <begin position="38"/>
        <end position="57"/>
    </location>
</feature>
<dbReference type="InterPro" id="IPR025424">
    <property type="entry name" value="YrhK_domain"/>
</dbReference>
<sequence>MAHARHIGYGDGDDPSAMTLTLGPEQLVIRRRYEAASIFNDFLVAGWFLVGSILFLYPDWEPVGVWLFIIGSAQFMLRPTLRLAHRIHLRHVPPSRWEM</sequence>
<organism evidence="3">
    <name type="scientific">uncultured organism</name>
    <dbReference type="NCBI Taxonomy" id="155900"/>
    <lineage>
        <taxon>unclassified sequences</taxon>
        <taxon>environmental samples</taxon>
    </lineage>
</organism>
<accession>A0A5B8RH09</accession>
<proteinExistence type="predicted"/>
<feature type="transmembrane region" description="Helical" evidence="1">
    <location>
        <begin position="63"/>
        <end position="81"/>
    </location>
</feature>
<evidence type="ECO:0000256" key="1">
    <source>
        <dbReference type="SAM" id="Phobius"/>
    </source>
</evidence>
<feature type="domain" description="YrhK" evidence="2">
    <location>
        <begin position="31"/>
        <end position="87"/>
    </location>
</feature>
<protein>
    <recommendedName>
        <fullName evidence="2">YrhK domain-containing protein</fullName>
    </recommendedName>
</protein>
<gene>
    <name evidence="3" type="ORF">KBTEX_02495</name>
</gene>
<keyword evidence="1" id="KW-0812">Transmembrane</keyword>